<feature type="domain" description="Rab-GAP TBC" evidence="4">
    <location>
        <begin position="111"/>
        <end position="338"/>
    </location>
</feature>
<reference evidence="5 6" key="1">
    <citation type="journal article" date="2013" name="Genome Biol.">
        <title>Genome of Acanthamoeba castellanii highlights extensive lateral gene transfer and early evolution of tyrosine kinase signaling.</title>
        <authorList>
            <person name="Clarke M."/>
            <person name="Lohan A.J."/>
            <person name="Liu B."/>
            <person name="Lagkouvardos I."/>
            <person name="Roy S."/>
            <person name="Zafar N."/>
            <person name="Bertelli C."/>
            <person name="Schilde C."/>
            <person name="Kianianmomeni A."/>
            <person name="Burglin T.R."/>
            <person name="Frech C."/>
            <person name="Turcotte B."/>
            <person name="Kopec K.O."/>
            <person name="Synnott J.M."/>
            <person name="Choo C."/>
            <person name="Paponov I."/>
            <person name="Finkler A."/>
            <person name="Soon Heng Tan C."/>
            <person name="Hutchins A.P."/>
            <person name="Weinmeier T."/>
            <person name="Rattei T."/>
            <person name="Chu J.S."/>
            <person name="Gimenez G."/>
            <person name="Irimia M."/>
            <person name="Rigden D.J."/>
            <person name="Fitzpatrick D.A."/>
            <person name="Lorenzo-Morales J."/>
            <person name="Bateman A."/>
            <person name="Chiu C.H."/>
            <person name="Tang P."/>
            <person name="Hegemann P."/>
            <person name="Fromm H."/>
            <person name="Raoult D."/>
            <person name="Greub G."/>
            <person name="Miranda-Saavedra D."/>
            <person name="Chen N."/>
            <person name="Nash P."/>
            <person name="Ginger M.L."/>
            <person name="Horn M."/>
            <person name="Schaap P."/>
            <person name="Caler L."/>
            <person name="Loftus B."/>
        </authorList>
    </citation>
    <scope>NUCLEOTIDE SEQUENCE [LARGE SCALE GENOMIC DNA]</scope>
    <source>
        <strain evidence="5 6">Neff</strain>
    </source>
</reference>
<dbReference type="OrthoDB" id="26371at2759"/>
<dbReference type="PROSITE" id="PS50086">
    <property type="entry name" value="TBC_RABGAP"/>
    <property type="match status" value="1"/>
</dbReference>
<dbReference type="FunFam" id="1.10.8.270:FF:000004">
    <property type="entry name" value="TBC1 domain family, member 22B"/>
    <property type="match status" value="1"/>
</dbReference>
<dbReference type="PANTHER" id="PTHR22957">
    <property type="entry name" value="TBC1 DOMAIN FAMILY MEMBER GTPASE-ACTIVATING PROTEIN"/>
    <property type="match status" value="1"/>
</dbReference>
<dbReference type="STRING" id="1257118.L8GZA2"/>
<evidence type="ECO:0000313" key="6">
    <source>
        <dbReference type="Proteomes" id="UP000011083"/>
    </source>
</evidence>
<keyword evidence="2" id="KW-0597">Phosphoprotein</keyword>
<dbReference type="SMART" id="SM00164">
    <property type="entry name" value="TBC"/>
    <property type="match status" value="1"/>
</dbReference>
<evidence type="ECO:0000256" key="1">
    <source>
        <dbReference type="ARBA" id="ARBA00022468"/>
    </source>
</evidence>
<dbReference type="RefSeq" id="XP_004339449.1">
    <property type="nucleotide sequence ID" value="XM_004339401.1"/>
</dbReference>
<dbReference type="GeneID" id="14918223"/>
<dbReference type="InterPro" id="IPR035969">
    <property type="entry name" value="Rab-GAP_TBC_sf"/>
</dbReference>
<dbReference type="Gene3D" id="1.10.8.270">
    <property type="entry name" value="putative rabgap domain of human tbc1 domain family member 14 like domains"/>
    <property type="match status" value="1"/>
</dbReference>
<organism evidence="5 6">
    <name type="scientific">Acanthamoeba castellanii (strain ATCC 30010 / Neff)</name>
    <dbReference type="NCBI Taxonomy" id="1257118"/>
    <lineage>
        <taxon>Eukaryota</taxon>
        <taxon>Amoebozoa</taxon>
        <taxon>Discosea</taxon>
        <taxon>Longamoebia</taxon>
        <taxon>Centramoebida</taxon>
        <taxon>Acanthamoebidae</taxon>
        <taxon>Acanthamoeba</taxon>
    </lineage>
</organism>
<dbReference type="SUPFAM" id="SSF47923">
    <property type="entry name" value="Ypt/Rab-GAP domain of gyp1p"/>
    <property type="match status" value="2"/>
</dbReference>
<keyword evidence="6" id="KW-1185">Reference proteome</keyword>
<feature type="region of interest" description="Disordered" evidence="3">
    <location>
        <begin position="46"/>
        <end position="65"/>
    </location>
</feature>
<accession>L8GZA2</accession>
<dbReference type="Proteomes" id="UP000011083">
    <property type="component" value="Unassembled WGS sequence"/>
</dbReference>
<dbReference type="GO" id="GO:0005096">
    <property type="term" value="F:GTPase activator activity"/>
    <property type="evidence" value="ECO:0007669"/>
    <property type="project" value="UniProtKB-KW"/>
</dbReference>
<proteinExistence type="predicted"/>
<dbReference type="Pfam" id="PF00566">
    <property type="entry name" value="RabGAP-TBC"/>
    <property type="match status" value="1"/>
</dbReference>
<dbReference type="GO" id="GO:0071889">
    <property type="term" value="F:14-3-3 protein binding"/>
    <property type="evidence" value="ECO:0007669"/>
    <property type="project" value="UniProtKB-ARBA"/>
</dbReference>
<dbReference type="VEuPathDB" id="AmoebaDB:ACA1_061770"/>
<evidence type="ECO:0000256" key="2">
    <source>
        <dbReference type="ARBA" id="ARBA00022553"/>
    </source>
</evidence>
<keyword evidence="1" id="KW-0343">GTPase activation</keyword>
<gene>
    <name evidence="5" type="ORF">ACA1_061770</name>
</gene>
<dbReference type="KEGG" id="acan:ACA1_061770"/>
<name>L8GZA2_ACACF</name>
<evidence type="ECO:0000313" key="5">
    <source>
        <dbReference type="EMBL" id="ELR17436.1"/>
    </source>
</evidence>
<dbReference type="FunFam" id="1.10.10.750:FF:000009">
    <property type="entry name" value="TBC1 domain family member 22A"/>
    <property type="match status" value="1"/>
</dbReference>
<dbReference type="FunFam" id="1.10.472.80:FF:000001">
    <property type="entry name" value="TBC1 domain family member 22B"/>
    <property type="match status" value="1"/>
</dbReference>
<evidence type="ECO:0000256" key="3">
    <source>
        <dbReference type="SAM" id="MobiDB-lite"/>
    </source>
</evidence>
<dbReference type="PANTHER" id="PTHR22957:SF26">
    <property type="entry name" value="LD44506P"/>
    <property type="match status" value="1"/>
</dbReference>
<dbReference type="Gene3D" id="1.10.10.750">
    <property type="entry name" value="Ypt/Rab-GAP domain of gyp1p, domain 1"/>
    <property type="match status" value="1"/>
</dbReference>
<dbReference type="EMBL" id="KB007974">
    <property type="protein sequence ID" value="ELR17436.1"/>
    <property type="molecule type" value="Genomic_DNA"/>
</dbReference>
<evidence type="ECO:0000259" key="4">
    <source>
        <dbReference type="PROSITE" id="PS50086"/>
    </source>
</evidence>
<dbReference type="AlphaFoldDB" id="L8GZA2"/>
<sequence>MIRRVTNAAPPPIAINSPALKRNFDVDYGKSAELSPIRTLEPVAKTDEVASKERETVHKRSRSDSQLHKLEARFAEGGPTKISPVKVKKFNTLLSQPVVDIDALKRESWSGIPPSARDITWKLLLGYLPAKQDRREGTLERKRGDYMDSIPQYYKEEHEQTASEQAIWRQIYVDILRTHQSVALFQQEAVQKVLVRVLYLWAIRHPASSYVQGINELIIPFFVVFLSTAVGKEDVEELDFGTVPADVVSMVEADCYWCLSALLDDIQDHYTSDQPGIQRLIFKLKELIRRIDLPLHAHLEKQEVHFTLFAFKWMNCLLMRELPLALVTRMWDTYLSEPEGFSTFHVYVCASFLTMWSDHLRQLEFQDIVLFLHHVPTDEWTTAEVEMLLSKAYMLKALYHDSQAHLK</sequence>
<dbReference type="Gene3D" id="1.10.472.80">
    <property type="entry name" value="Ypt/Rab-GAP domain of gyp1p, domain 3"/>
    <property type="match status" value="1"/>
</dbReference>
<dbReference type="OMA" id="SCYNIFN"/>
<dbReference type="InterPro" id="IPR000195">
    <property type="entry name" value="Rab-GAP-TBC_dom"/>
</dbReference>
<protein>
    <submittedName>
        <fullName evidence="5">RabGAP/TBC domain containing protein</fullName>
    </submittedName>
</protein>